<dbReference type="CDD" id="cd23767">
    <property type="entry name" value="IQCD"/>
    <property type="match status" value="1"/>
</dbReference>
<keyword evidence="3" id="KW-1185">Reference proteome</keyword>
<gene>
    <name evidence="2" type="ORF">Naga_100008g62</name>
</gene>
<sequence>MLSTRDSIISTGRLLPALSSPRRIHRDTLVKSSSLQHEMETSSPPRLHSAACLIQTIYRGHRTRRRIWQDPLASYISLSAHIERECGFWTSSSMSPPPDHIVSQFRARTVRRAFKSSTSCSKTSTATQEHTKSQEGSENCPSDSRTLLGSNAASTATPMPPLPCLPPVPSVAAHRSRAAILVELRWVNSSLRQRVLFLRAQRKLQSLGHHEDDTGRAIHREYLAPAAAN</sequence>
<dbReference type="AlphaFoldDB" id="W7U5X7"/>
<proteinExistence type="predicted"/>
<evidence type="ECO:0000256" key="1">
    <source>
        <dbReference type="SAM" id="MobiDB-lite"/>
    </source>
</evidence>
<name>W7U5X7_9STRA</name>
<comment type="caution">
    <text evidence="2">The sequence shown here is derived from an EMBL/GenBank/DDBJ whole genome shotgun (WGS) entry which is preliminary data.</text>
</comment>
<feature type="compositionally biased region" description="Low complexity" evidence="1">
    <location>
        <begin position="116"/>
        <end position="127"/>
    </location>
</feature>
<dbReference type="OrthoDB" id="10497072at2759"/>
<dbReference type="PROSITE" id="PS50096">
    <property type="entry name" value="IQ"/>
    <property type="match status" value="1"/>
</dbReference>
<reference evidence="2 3" key="1">
    <citation type="journal article" date="2014" name="Mol. Plant">
        <title>Chromosome Scale Genome Assembly and Transcriptome Profiling of Nannochloropsis gaditana in Nitrogen Depletion.</title>
        <authorList>
            <person name="Corteggiani Carpinelli E."/>
            <person name="Telatin A."/>
            <person name="Vitulo N."/>
            <person name="Forcato C."/>
            <person name="D'Angelo M."/>
            <person name="Schiavon R."/>
            <person name="Vezzi A."/>
            <person name="Giacometti G.M."/>
            <person name="Morosinotto T."/>
            <person name="Valle G."/>
        </authorList>
    </citation>
    <scope>NUCLEOTIDE SEQUENCE [LARGE SCALE GENOMIC DNA]</scope>
    <source>
        <strain evidence="2 3">B-31</strain>
    </source>
</reference>
<protein>
    <submittedName>
        <fullName evidence="2">Uncharacterized protein</fullName>
    </submittedName>
</protein>
<dbReference type="Proteomes" id="UP000019335">
    <property type="component" value="Chromosome 5"/>
</dbReference>
<dbReference type="EMBL" id="AZIL01000356">
    <property type="protein sequence ID" value="EWM27999.1"/>
    <property type="molecule type" value="Genomic_DNA"/>
</dbReference>
<accession>W7U5X7</accession>
<feature type="compositionally biased region" description="Polar residues" evidence="1">
    <location>
        <begin position="136"/>
        <end position="157"/>
    </location>
</feature>
<organism evidence="2 3">
    <name type="scientific">Nannochloropsis gaditana</name>
    <dbReference type="NCBI Taxonomy" id="72520"/>
    <lineage>
        <taxon>Eukaryota</taxon>
        <taxon>Sar</taxon>
        <taxon>Stramenopiles</taxon>
        <taxon>Ochrophyta</taxon>
        <taxon>Eustigmatophyceae</taxon>
        <taxon>Eustigmatales</taxon>
        <taxon>Monodopsidaceae</taxon>
        <taxon>Nannochloropsis</taxon>
    </lineage>
</organism>
<evidence type="ECO:0000313" key="3">
    <source>
        <dbReference type="Proteomes" id="UP000019335"/>
    </source>
</evidence>
<evidence type="ECO:0000313" key="2">
    <source>
        <dbReference type="EMBL" id="EWM27999.1"/>
    </source>
</evidence>
<feature type="region of interest" description="Disordered" evidence="1">
    <location>
        <begin position="116"/>
        <end position="162"/>
    </location>
</feature>